<evidence type="ECO:0000313" key="12">
    <source>
        <dbReference type="EMBL" id="MFD0853357.1"/>
    </source>
</evidence>
<comment type="function">
    <text evidence="9">Part of the ABC transporter complex LsrABCD involved in autoinducer 2 (AI-2) import. Probably responsible for the translocation of the substrate across the membrane.</text>
</comment>
<sequence length="231" mass="23964">GTPAKSNARLLDLVLRARELSIAGALVVLVVVTTIVNPRFLSAQGVEDIFLNASILALLAVGQAMVVITRNIDLSVGSVVGLVAFVAGDFASNTGQNVVVVLLVGLLIGAACGLVNGLLVSFCRVPALVVTLGTLYVIQGLGYYIAHGEQISASELPSSVLSLGNDAILGVPYLPIITVVIMLGIGYYLRSYSSGREYYAIGSNPEAARLAGVPIRRRVLTAYIISGLLAG</sequence>
<evidence type="ECO:0000256" key="7">
    <source>
        <dbReference type="ARBA" id="ARBA00022989"/>
    </source>
</evidence>
<proteinExistence type="predicted"/>
<protein>
    <recommendedName>
        <fullName evidence="10">Autoinducer 2 import system permease protein LsrC</fullName>
    </recommendedName>
</protein>
<feature type="non-terminal residue" evidence="12">
    <location>
        <position position="231"/>
    </location>
</feature>
<keyword evidence="5" id="KW-0997">Cell inner membrane</keyword>
<dbReference type="CDD" id="cd06579">
    <property type="entry name" value="TM_PBP1_transp_AraH_like"/>
    <property type="match status" value="1"/>
</dbReference>
<feature type="transmembrane region" description="Helical" evidence="11">
    <location>
        <begin position="49"/>
        <end position="67"/>
    </location>
</feature>
<evidence type="ECO:0000256" key="11">
    <source>
        <dbReference type="SAM" id="Phobius"/>
    </source>
</evidence>
<dbReference type="InterPro" id="IPR001851">
    <property type="entry name" value="ABC_transp_permease"/>
</dbReference>
<name>A0ABW3CHU3_9ACTN</name>
<dbReference type="PANTHER" id="PTHR32196">
    <property type="entry name" value="ABC TRANSPORTER PERMEASE PROTEIN YPHD-RELATED-RELATED"/>
    <property type="match status" value="1"/>
</dbReference>
<comment type="caution">
    <text evidence="12">The sequence shown here is derived from an EMBL/GenBank/DDBJ whole genome shotgun (WGS) entry which is preliminary data.</text>
</comment>
<dbReference type="EMBL" id="JBHTIR010002099">
    <property type="protein sequence ID" value="MFD0853357.1"/>
    <property type="molecule type" value="Genomic_DNA"/>
</dbReference>
<keyword evidence="3" id="KW-0813">Transport</keyword>
<accession>A0ABW3CHU3</accession>
<gene>
    <name evidence="12" type="ORF">ACFQ07_14040</name>
</gene>
<dbReference type="Pfam" id="PF02653">
    <property type="entry name" value="BPD_transp_2"/>
    <property type="match status" value="1"/>
</dbReference>
<keyword evidence="8 11" id="KW-0472">Membrane</keyword>
<evidence type="ECO:0000256" key="4">
    <source>
        <dbReference type="ARBA" id="ARBA00022475"/>
    </source>
</evidence>
<evidence type="ECO:0000256" key="8">
    <source>
        <dbReference type="ARBA" id="ARBA00023136"/>
    </source>
</evidence>
<evidence type="ECO:0000256" key="3">
    <source>
        <dbReference type="ARBA" id="ARBA00022448"/>
    </source>
</evidence>
<evidence type="ECO:0000256" key="2">
    <source>
        <dbReference type="ARBA" id="ARBA00011262"/>
    </source>
</evidence>
<keyword evidence="7 11" id="KW-1133">Transmembrane helix</keyword>
<evidence type="ECO:0000256" key="1">
    <source>
        <dbReference type="ARBA" id="ARBA00004651"/>
    </source>
</evidence>
<evidence type="ECO:0000256" key="9">
    <source>
        <dbReference type="ARBA" id="ARBA00025439"/>
    </source>
</evidence>
<comment type="subcellular location">
    <subcellularLocation>
        <location evidence="1">Cell membrane</location>
        <topology evidence="1">Multi-pass membrane protein</topology>
    </subcellularLocation>
</comment>
<evidence type="ECO:0000256" key="5">
    <source>
        <dbReference type="ARBA" id="ARBA00022519"/>
    </source>
</evidence>
<dbReference type="PANTHER" id="PTHR32196:SF29">
    <property type="entry name" value="AUTOINDUCER 2 IMPORT SYSTEM PERMEASE PROTEIN LSRC"/>
    <property type="match status" value="1"/>
</dbReference>
<comment type="subunit">
    <text evidence="2">The complex is composed of two ATP-binding proteins (LsrA), two transmembrane proteins (LsrC and LsrD) and a solute-binding protein (LsrB).</text>
</comment>
<feature type="transmembrane region" description="Helical" evidence="11">
    <location>
        <begin position="20"/>
        <end position="37"/>
    </location>
</feature>
<evidence type="ECO:0000256" key="10">
    <source>
        <dbReference type="ARBA" id="ARBA00039382"/>
    </source>
</evidence>
<keyword evidence="6 11" id="KW-0812">Transmembrane</keyword>
<evidence type="ECO:0000313" key="13">
    <source>
        <dbReference type="Proteomes" id="UP001597083"/>
    </source>
</evidence>
<feature type="transmembrane region" description="Helical" evidence="11">
    <location>
        <begin position="167"/>
        <end position="189"/>
    </location>
</feature>
<dbReference type="Proteomes" id="UP001597083">
    <property type="component" value="Unassembled WGS sequence"/>
</dbReference>
<keyword evidence="13" id="KW-1185">Reference proteome</keyword>
<feature type="transmembrane region" description="Helical" evidence="11">
    <location>
        <begin position="127"/>
        <end position="147"/>
    </location>
</feature>
<feature type="transmembrane region" description="Helical" evidence="11">
    <location>
        <begin position="98"/>
        <end position="120"/>
    </location>
</feature>
<organism evidence="12 13">
    <name type="scientific">Actinomadura adrarensis</name>
    <dbReference type="NCBI Taxonomy" id="1819600"/>
    <lineage>
        <taxon>Bacteria</taxon>
        <taxon>Bacillati</taxon>
        <taxon>Actinomycetota</taxon>
        <taxon>Actinomycetes</taxon>
        <taxon>Streptosporangiales</taxon>
        <taxon>Thermomonosporaceae</taxon>
        <taxon>Actinomadura</taxon>
    </lineage>
</organism>
<reference evidence="13" key="1">
    <citation type="journal article" date="2019" name="Int. J. Syst. Evol. Microbiol.">
        <title>The Global Catalogue of Microorganisms (GCM) 10K type strain sequencing project: providing services to taxonomists for standard genome sequencing and annotation.</title>
        <authorList>
            <consortium name="The Broad Institute Genomics Platform"/>
            <consortium name="The Broad Institute Genome Sequencing Center for Infectious Disease"/>
            <person name="Wu L."/>
            <person name="Ma J."/>
        </authorList>
    </citation>
    <scope>NUCLEOTIDE SEQUENCE [LARGE SCALE GENOMIC DNA]</scope>
    <source>
        <strain evidence="13">JCM 31696</strain>
    </source>
</reference>
<feature type="non-terminal residue" evidence="12">
    <location>
        <position position="1"/>
    </location>
</feature>
<evidence type="ECO:0000256" key="6">
    <source>
        <dbReference type="ARBA" id="ARBA00022692"/>
    </source>
</evidence>
<keyword evidence="4" id="KW-1003">Cell membrane</keyword>